<gene>
    <name evidence="5" type="ORF">HY474_02050</name>
</gene>
<feature type="coiled-coil region" evidence="1">
    <location>
        <begin position="38"/>
        <end position="72"/>
    </location>
</feature>
<feature type="domain" description="Right handed beta helix" evidence="4">
    <location>
        <begin position="264"/>
        <end position="407"/>
    </location>
</feature>
<dbReference type="Pfam" id="PF13229">
    <property type="entry name" value="Beta_helix"/>
    <property type="match status" value="1"/>
</dbReference>
<dbReference type="Gene3D" id="2.160.20.10">
    <property type="entry name" value="Single-stranded right-handed beta-helix, Pectin lyase-like"/>
    <property type="match status" value="1"/>
</dbReference>
<dbReference type="Pfam" id="PF08309">
    <property type="entry name" value="LVIVD"/>
    <property type="match status" value="7"/>
</dbReference>
<dbReference type="PANTHER" id="PTHR24216">
    <property type="entry name" value="PAXILLIN-RELATED"/>
    <property type="match status" value="1"/>
</dbReference>
<dbReference type="InterPro" id="IPR002477">
    <property type="entry name" value="Peptidoglycan-bd-like"/>
</dbReference>
<feature type="region of interest" description="Disordered" evidence="2">
    <location>
        <begin position="506"/>
        <end position="564"/>
    </location>
</feature>
<feature type="domain" description="Peptidoglycan binding-like" evidence="3">
    <location>
        <begin position="84"/>
        <end position="142"/>
    </location>
</feature>
<dbReference type="InterPro" id="IPR036116">
    <property type="entry name" value="FN3_sf"/>
</dbReference>
<sequence length="1415" mass="145547">MEAMLRRAVQIRIAGAVLLAGSVLMPGVFAFAQTATVSVELQQLVAKLQEQIAALQAQIVELKSELAVTQAELKFTKALRRGATGDEVKALQEFLKKYPEIYPEGLVTGYYGPLTEAAVKRLQEKQGIEAEGIVGPKTRAKLNELITEGAGESGIIPPGLLTAPGLERGGATGTPPTLTPPPPSGATSTPPSTATSTPVAPPPAVPPPAATSTPAQVCGKTLTVPSEKYPTIQSALDAACKGDVIRIAAGAYFGAFSLTARSSGITITGAGLDQTVIQGVGAPGFTLDGVSDVAIKNLSIVRAGHAATDGGGMRIVRSKNVALSHCRVSKSVGNEGGALAVDDSSSVSVSRCLFDANISTYSAGGIAVKGNSQATLANVTVVLNEARGCHGGGLAVDGTSRATVTNAIFWANSDTISPGTSCQRAPSIYGSPTVTYSDVERGFPGIGNIDTNPYFVSLFGGDYHILTPNSPVVNTGNPATTDPDGTRADMGVFPYGTEVLVPAPVPAPIPPAPAPTPTPMPPPAATSTAPTPSPTPAPPPATATTTPATPPLPPPSPAPPPAPSSSLLPIVSSIYDATQLNGANAVAVAGTYVYVAAYEAHRLTIVDVSNAAAPTVVGSVYDPVKLANPFSVAIAGTYAYVTSYTGDRLTIVDISNPRSPVIAGSVYDASKLDGPWSVAVAGQYAYIGLWSYRFTVVDVSNPANPVVVASLYDTNKLGGVKSVQVVGNFAYVGTYYRDYLTVIDISNPLSPSLAATADLRVGTQYLGTNISSGMSEGGLYVVGRYAYIVGRERLTIVDILNPLLPKVVGWTPKWDGYAVYPDLTAQFISPKSVVISGTYAYVAAGTYFSSPRWTENGLAVLDVSNPASPVVAASVADKARFESLGGGNLVAVSGNYAYVAAREMDRLTIVDISRFPAASVPSLPVPAPAPAPAPAPPPSQLPAVDGLTATVSGNSVNLSWLGHAAYPTLAANNNSINIYRGTTADFVPSATYGIPSSQINLIAQGNVLSYTDANLAPGTYYYKVAWQDINGVVGPYSQAVSAIIPASSSPPSPAVAVLAPNGGEAWTTGQSYAIRWSAQNIPADTKLGLQLSYRYSGNTTPYEDGIGAYYGGSANADPASGTYQWSVPAQYGSGYELNMFKVRAYLYGPNIPGMNPPQDYSDAAFTISAPQTALPAAGCTVTLKDGKTTYVIGEVVTYTYTCTVPAGGSVTVSVVNPSGVSATYGSASGVTQITDTRGFGTENLLAGNHILRVCTGACVDLSFTMVQSASVPPVPLNLTASWASYSTTAAKVAALKWDGSTSGITEFRVFSRPQGSGWSGYELRSVWSLTRNIGVDIGLVGGASGVYEFKVQACNSAGCSADSNVVALNAGVSGRLPAPPSIASTGTTNLAALLDAIAQALAAVQQQIQQIGKPR</sequence>
<feature type="compositionally biased region" description="Pro residues" evidence="2">
    <location>
        <begin position="199"/>
        <end position="209"/>
    </location>
</feature>
<evidence type="ECO:0000313" key="6">
    <source>
        <dbReference type="Proteomes" id="UP000704960"/>
    </source>
</evidence>
<dbReference type="InterPro" id="IPR036365">
    <property type="entry name" value="PGBD-like_sf"/>
</dbReference>
<protein>
    <submittedName>
        <fullName evidence="5">Peptidoglycan-binding protein</fullName>
    </submittedName>
</protein>
<dbReference type="EMBL" id="JACQMJ010000008">
    <property type="protein sequence ID" value="MBI4132393.1"/>
    <property type="molecule type" value="Genomic_DNA"/>
</dbReference>
<evidence type="ECO:0000256" key="1">
    <source>
        <dbReference type="SAM" id="Coils"/>
    </source>
</evidence>
<dbReference type="Proteomes" id="UP000704960">
    <property type="component" value="Unassembled WGS sequence"/>
</dbReference>
<keyword evidence="1" id="KW-0175">Coiled coil</keyword>
<evidence type="ECO:0000259" key="3">
    <source>
        <dbReference type="Pfam" id="PF01471"/>
    </source>
</evidence>
<dbReference type="InterPro" id="IPR036366">
    <property type="entry name" value="PGBDSf"/>
</dbReference>
<feature type="compositionally biased region" description="Pro residues" evidence="2">
    <location>
        <begin position="531"/>
        <end position="541"/>
    </location>
</feature>
<dbReference type="SUPFAM" id="SSF75011">
    <property type="entry name" value="3-carboxy-cis,cis-mucoante lactonizing enzyme"/>
    <property type="match status" value="1"/>
</dbReference>
<dbReference type="Gene3D" id="1.10.101.10">
    <property type="entry name" value="PGBD-like superfamily/PGBD"/>
    <property type="match status" value="1"/>
</dbReference>
<reference evidence="5" key="1">
    <citation type="submission" date="2020-07" db="EMBL/GenBank/DDBJ databases">
        <title>Huge and variable diversity of episymbiotic CPR bacteria and DPANN archaea in groundwater ecosystems.</title>
        <authorList>
            <person name="He C.Y."/>
            <person name="Keren R."/>
            <person name="Whittaker M."/>
            <person name="Farag I.F."/>
            <person name="Doudna J."/>
            <person name="Cate J.H.D."/>
            <person name="Banfield J.F."/>
        </authorList>
    </citation>
    <scope>NUCLEOTIDE SEQUENCE</scope>
    <source>
        <strain evidence="5">NC_groundwater_1226_Ag_S-0.1um_59_124</strain>
    </source>
</reference>
<dbReference type="SUPFAM" id="SSF51126">
    <property type="entry name" value="Pectin lyase-like"/>
    <property type="match status" value="1"/>
</dbReference>
<evidence type="ECO:0000259" key="4">
    <source>
        <dbReference type="Pfam" id="PF13229"/>
    </source>
</evidence>
<dbReference type="InterPro" id="IPR012334">
    <property type="entry name" value="Pectin_lyas_fold"/>
</dbReference>
<comment type="caution">
    <text evidence="5">The sequence shown here is derived from an EMBL/GenBank/DDBJ whole genome shotgun (WGS) entry which is preliminary data.</text>
</comment>
<feature type="region of interest" description="Disordered" evidence="2">
    <location>
        <begin position="153"/>
        <end position="215"/>
    </location>
</feature>
<name>A0A932YW23_9BACT</name>
<feature type="compositionally biased region" description="Low complexity" evidence="2">
    <location>
        <begin position="185"/>
        <end position="198"/>
    </location>
</feature>
<feature type="compositionally biased region" description="Pro residues" evidence="2">
    <location>
        <begin position="506"/>
        <end position="524"/>
    </location>
</feature>
<dbReference type="PANTHER" id="PTHR24216:SF65">
    <property type="entry name" value="PAXILLIN-LIKE PROTEIN 1"/>
    <property type="match status" value="1"/>
</dbReference>
<dbReference type="Gene3D" id="2.60.40.10">
    <property type="entry name" value="Immunoglobulins"/>
    <property type="match status" value="2"/>
</dbReference>
<feature type="compositionally biased region" description="Pro residues" evidence="2">
    <location>
        <begin position="548"/>
        <end position="563"/>
    </location>
</feature>
<dbReference type="InterPro" id="IPR039448">
    <property type="entry name" value="Beta_helix"/>
</dbReference>
<organism evidence="5 6">
    <name type="scientific">Candidatus Sungiibacteriota bacterium</name>
    <dbReference type="NCBI Taxonomy" id="2750080"/>
    <lineage>
        <taxon>Bacteria</taxon>
        <taxon>Candidatus Sungiibacteriota</taxon>
    </lineage>
</organism>
<dbReference type="InterPro" id="IPR011050">
    <property type="entry name" value="Pectin_lyase_fold/virulence"/>
</dbReference>
<proteinExistence type="predicted"/>
<dbReference type="Pfam" id="PF01471">
    <property type="entry name" value="PG_binding_1"/>
    <property type="match status" value="1"/>
</dbReference>
<dbReference type="InterPro" id="IPR013211">
    <property type="entry name" value="LVIVD"/>
</dbReference>
<dbReference type="InterPro" id="IPR013783">
    <property type="entry name" value="Ig-like_fold"/>
</dbReference>
<evidence type="ECO:0000313" key="5">
    <source>
        <dbReference type="EMBL" id="MBI4132393.1"/>
    </source>
</evidence>
<dbReference type="SUPFAM" id="SSF47090">
    <property type="entry name" value="PGBD-like"/>
    <property type="match status" value="1"/>
</dbReference>
<dbReference type="SUPFAM" id="SSF49265">
    <property type="entry name" value="Fibronectin type III"/>
    <property type="match status" value="1"/>
</dbReference>
<accession>A0A932YW23</accession>
<evidence type="ECO:0000256" key="2">
    <source>
        <dbReference type="SAM" id="MobiDB-lite"/>
    </source>
</evidence>